<dbReference type="CDD" id="cd07402">
    <property type="entry name" value="MPP_GpdQ"/>
    <property type="match status" value="1"/>
</dbReference>
<dbReference type="InterPro" id="IPR042283">
    <property type="entry name" value="GpdQ_catalytic"/>
</dbReference>
<comment type="similarity">
    <text evidence="4">Belongs to the cyclic nucleotide phosphodiesterase class-III family.</text>
</comment>
<name>A0A5C4JU85_9HYPH</name>
<organism evidence="6 7">
    <name type="scientific">Martelella lutilitoris</name>
    <dbReference type="NCBI Taxonomy" id="2583532"/>
    <lineage>
        <taxon>Bacteria</taxon>
        <taxon>Pseudomonadati</taxon>
        <taxon>Pseudomonadota</taxon>
        <taxon>Alphaproteobacteria</taxon>
        <taxon>Hyphomicrobiales</taxon>
        <taxon>Aurantimonadaceae</taxon>
        <taxon>Martelella</taxon>
    </lineage>
</organism>
<sequence>MAGLPPEGKAAMLIAQITDTHLVLGGRKLAGRFDTEAAFDRLLQSLADQPVKPDLILFSGDLCEDAGEAECLHIGRALRSLGVPVLAVPGNHDARAPMLKGLEGMVGETGSGHLCIEDAAHPVTILGLDTLVDRAPQGALCAARLEWLEDALQRHSGAEVLIFMHHPPIATGQRNMDAIALGEGRARFEELVAGHGGIKGILCGHMHRAITGSLAGVPVFIAPSASHQLALDLREGQPYRFSTDPAQYALHLVAPGKPIISHLVTV</sequence>
<reference evidence="6 7" key="1">
    <citation type="submission" date="2019-05" db="EMBL/GenBank/DDBJ databases">
        <authorList>
            <person name="Lee S.D."/>
        </authorList>
    </citation>
    <scope>NUCLEOTIDE SEQUENCE [LARGE SCALE GENOMIC DNA]</scope>
    <source>
        <strain evidence="6 7">GH2-6</strain>
    </source>
</reference>
<keyword evidence="1" id="KW-0479">Metal-binding</keyword>
<dbReference type="InterPro" id="IPR029052">
    <property type="entry name" value="Metallo-depent_PP-like"/>
</dbReference>
<dbReference type="SUPFAM" id="SSF56300">
    <property type="entry name" value="Metallo-dependent phosphatases"/>
    <property type="match status" value="1"/>
</dbReference>
<dbReference type="Gene3D" id="3.30.750.180">
    <property type="entry name" value="GpdQ, beta-strand dimerisation domain"/>
    <property type="match status" value="1"/>
</dbReference>
<evidence type="ECO:0000256" key="2">
    <source>
        <dbReference type="ARBA" id="ARBA00022801"/>
    </source>
</evidence>
<keyword evidence="2" id="KW-0378">Hydrolase</keyword>
<keyword evidence="3" id="KW-0408">Iron</keyword>
<evidence type="ECO:0000256" key="3">
    <source>
        <dbReference type="ARBA" id="ARBA00023004"/>
    </source>
</evidence>
<evidence type="ECO:0000259" key="5">
    <source>
        <dbReference type="Pfam" id="PF00149"/>
    </source>
</evidence>
<dbReference type="OrthoDB" id="651281at2"/>
<evidence type="ECO:0000313" key="6">
    <source>
        <dbReference type="EMBL" id="TNB48968.1"/>
    </source>
</evidence>
<dbReference type="PANTHER" id="PTHR42988">
    <property type="entry name" value="PHOSPHOHYDROLASE"/>
    <property type="match status" value="1"/>
</dbReference>
<reference evidence="6 7" key="2">
    <citation type="submission" date="2019-06" db="EMBL/GenBank/DDBJ databases">
        <title>Martelella lutilitoris sp. nov., isolated from a tidal mudflat.</title>
        <authorList>
            <person name="Kim Y.-J."/>
        </authorList>
    </citation>
    <scope>NUCLEOTIDE SEQUENCE [LARGE SCALE GENOMIC DNA]</scope>
    <source>
        <strain evidence="6 7">GH2-6</strain>
    </source>
</reference>
<dbReference type="InterPro" id="IPR026575">
    <property type="entry name" value="GpdQ/CpdA-like"/>
</dbReference>
<dbReference type="AlphaFoldDB" id="A0A5C4JU85"/>
<dbReference type="InterPro" id="IPR050884">
    <property type="entry name" value="CNP_phosphodiesterase-III"/>
</dbReference>
<feature type="domain" description="Calcineurin-like phosphoesterase" evidence="5">
    <location>
        <begin position="12"/>
        <end position="208"/>
    </location>
</feature>
<gene>
    <name evidence="6" type="ORF">FF124_02935</name>
</gene>
<protein>
    <submittedName>
        <fullName evidence="6">Phosphodiesterase</fullName>
    </submittedName>
</protein>
<accession>A0A5C4JU85</accession>
<dbReference type="EMBL" id="VCLB01000002">
    <property type="protein sequence ID" value="TNB48968.1"/>
    <property type="molecule type" value="Genomic_DNA"/>
</dbReference>
<dbReference type="GO" id="GO:0046872">
    <property type="term" value="F:metal ion binding"/>
    <property type="evidence" value="ECO:0007669"/>
    <property type="project" value="UniProtKB-KW"/>
</dbReference>
<dbReference type="Gene3D" id="3.60.21.40">
    <property type="entry name" value="GpdQ, catalytic alpha/beta sandwich domain"/>
    <property type="match status" value="1"/>
</dbReference>
<comment type="caution">
    <text evidence="6">The sequence shown here is derived from an EMBL/GenBank/DDBJ whole genome shotgun (WGS) entry which is preliminary data.</text>
</comment>
<dbReference type="Proteomes" id="UP000307874">
    <property type="component" value="Unassembled WGS sequence"/>
</dbReference>
<evidence type="ECO:0000313" key="7">
    <source>
        <dbReference type="Proteomes" id="UP000307874"/>
    </source>
</evidence>
<evidence type="ECO:0000256" key="1">
    <source>
        <dbReference type="ARBA" id="ARBA00022723"/>
    </source>
</evidence>
<dbReference type="PANTHER" id="PTHR42988:SF2">
    <property type="entry name" value="CYCLIC NUCLEOTIDE PHOSPHODIESTERASE CBUA0032-RELATED"/>
    <property type="match status" value="1"/>
</dbReference>
<dbReference type="Pfam" id="PF00149">
    <property type="entry name" value="Metallophos"/>
    <property type="match status" value="1"/>
</dbReference>
<dbReference type="InterPro" id="IPR004843">
    <property type="entry name" value="Calcineurin-like_PHP"/>
</dbReference>
<dbReference type="InterPro" id="IPR042281">
    <property type="entry name" value="GpdQ_beta-strand"/>
</dbReference>
<proteinExistence type="inferred from homology"/>
<evidence type="ECO:0000256" key="4">
    <source>
        <dbReference type="ARBA" id="ARBA00025742"/>
    </source>
</evidence>
<keyword evidence="7" id="KW-1185">Reference proteome</keyword>
<dbReference type="GO" id="GO:0004112">
    <property type="term" value="F:cyclic-nucleotide phosphodiesterase activity"/>
    <property type="evidence" value="ECO:0007669"/>
    <property type="project" value="InterPro"/>
</dbReference>